<dbReference type="AlphaFoldDB" id="A0A1Y2CD06"/>
<dbReference type="Pfam" id="PF04389">
    <property type="entry name" value="Peptidase_M28"/>
    <property type="match status" value="1"/>
</dbReference>
<protein>
    <recommendedName>
        <fullName evidence="9">Peptide hydrolase</fullName>
        <ecNumber evidence="9">3.4.-.-</ecNumber>
    </recommendedName>
</protein>
<accession>A0A1Y2CD06</accession>
<dbReference type="GO" id="GO:0008235">
    <property type="term" value="F:metalloexopeptidase activity"/>
    <property type="evidence" value="ECO:0007669"/>
    <property type="project" value="InterPro"/>
</dbReference>
<comment type="caution">
    <text evidence="11">The sequence shown here is derived from an EMBL/GenBank/DDBJ whole genome shotgun (WGS) entry which is preliminary data.</text>
</comment>
<evidence type="ECO:0000256" key="5">
    <source>
        <dbReference type="ARBA" id="ARBA00022729"/>
    </source>
</evidence>
<keyword evidence="7 9" id="KW-0862">Zinc</keyword>
<evidence type="ECO:0000256" key="4">
    <source>
        <dbReference type="ARBA" id="ARBA00022723"/>
    </source>
</evidence>
<dbReference type="SUPFAM" id="SSF53187">
    <property type="entry name" value="Zn-dependent exopeptidases"/>
    <property type="match status" value="1"/>
</dbReference>
<organism evidence="11 12">
    <name type="scientific">Rhizoclosmatium globosum</name>
    <dbReference type="NCBI Taxonomy" id="329046"/>
    <lineage>
        <taxon>Eukaryota</taxon>
        <taxon>Fungi</taxon>
        <taxon>Fungi incertae sedis</taxon>
        <taxon>Chytridiomycota</taxon>
        <taxon>Chytridiomycota incertae sedis</taxon>
        <taxon>Chytridiomycetes</taxon>
        <taxon>Chytridiales</taxon>
        <taxon>Chytriomycetaceae</taxon>
        <taxon>Rhizoclosmatium</taxon>
    </lineage>
</organism>
<dbReference type="OrthoDB" id="2214at2759"/>
<evidence type="ECO:0000256" key="1">
    <source>
        <dbReference type="ARBA" id="ARBA00001947"/>
    </source>
</evidence>
<dbReference type="Proteomes" id="UP000193642">
    <property type="component" value="Unassembled WGS sequence"/>
</dbReference>
<proteinExistence type="inferred from homology"/>
<dbReference type="EMBL" id="MCGO01000021">
    <property type="protein sequence ID" value="ORY44923.1"/>
    <property type="molecule type" value="Genomic_DNA"/>
</dbReference>
<evidence type="ECO:0000256" key="8">
    <source>
        <dbReference type="ARBA" id="ARBA00043962"/>
    </source>
</evidence>
<name>A0A1Y2CD06_9FUNG</name>
<dbReference type="GO" id="GO:0046872">
    <property type="term" value="F:metal ion binding"/>
    <property type="evidence" value="ECO:0007669"/>
    <property type="project" value="UniProtKB-KW"/>
</dbReference>
<evidence type="ECO:0000256" key="2">
    <source>
        <dbReference type="ARBA" id="ARBA00022438"/>
    </source>
</evidence>
<evidence type="ECO:0000256" key="6">
    <source>
        <dbReference type="ARBA" id="ARBA00022801"/>
    </source>
</evidence>
<comment type="cofactor">
    <cofactor evidence="1">
        <name>Zn(2+)</name>
        <dbReference type="ChEBI" id="CHEBI:29105"/>
    </cofactor>
</comment>
<comment type="similarity">
    <text evidence="8">Belongs to the peptidase M28 family. M28E subfamily.</text>
</comment>
<dbReference type="EC" id="3.4.-.-" evidence="9"/>
<dbReference type="GO" id="GO:0004177">
    <property type="term" value="F:aminopeptidase activity"/>
    <property type="evidence" value="ECO:0007669"/>
    <property type="project" value="UniProtKB-KW"/>
</dbReference>
<evidence type="ECO:0000256" key="7">
    <source>
        <dbReference type="ARBA" id="ARBA00022833"/>
    </source>
</evidence>
<evidence type="ECO:0000259" key="10">
    <source>
        <dbReference type="Pfam" id="PF04389"/>
    </source>
</evidence>
<reference evidence="11 12" key="1">
    <citation type="submission" date="2016-07" db="EMBL/GenBank/DDBJ databases">
        <title>Pervasive Adenine N6-methylation of Active Genes in Fungi.</title>
        <authorList>
            <consortium name="DOE Joint Genome Institute"/>
            <person name="Mondo S.J."/>
            <person name="Dannebaum R.O."/>
            <person name="Kuo R.C."/>
            <person name="Labutti K."/>
            <person name="Haridas S."/>
            <person name="Kuo A."/>
            <person name="Salamov A."/>
            <person name="Ahrendt S.R."/>
            <person name="Lipzen A."/>
            <person name="Sullivan W."/>
            <person name="Andreopoulos W.B."/>
            <person name="Clum A."/>
            <person name="Lindquist E."/>
            <person name="Daum C."/>
            <person name="Ramamoorthy G.K."/>
            <person name="Gryganskyi A."/>
            <person name="Culley D."/>
            <person name="Magnuson J.K."/>
            <person name="James T.Y."/>
            <person name="O'Malley M.A."/>
            <person name="Stajich J.E."/>
            <person name="Spatafora J.W."/>
            <person name="Visel A."/>
            <person name="Grigoriev I.V."/>
        </authorList>
    </citation>
    <scope>NUCLEOTIDE SEQUENCE [LARGE SCALE GENOMIC DNA]</scope>
    <source>
        <strain evidence="11 12">JEL800</strain>
    </source>
</reference>
<dbReference type="GO" id="GO:0006508">
    <property type="term" value="P:proteolysis"/>
    <property type="evidence" value="ECO:0007669"/>
    <property type="project" value="UniProtKB-KW"/>
</dbReference>
<keyword evidence="12" id="KW-1185">Reference proteome</keyword>
<dbReference type="Gene3D" id="3.40.630.10">
    <property type="entry name" value="Zn peptidases"/>
    <property type="match status" value="1"/>
</dbReference>
<feature type="domain" description="Peptidase M28" evidence="10">
    <location>
        <begin position="162"/>
        <end position="347"/>
    </location>
</feature>
<dbReference type="InterPro" id="IPR007484">
    <property type="entry name" value="Peptidase_M28"/>
</dbReference>
<sequence>MLDKGLRKVAISHTEIKWVSLEERLGFVRKGVGFVDLTDTPGPVSLVPPAKPFPFPAIPQQLNRDSIRIQNTLIANTSTAAMAHWLVPFTSLPSRYELSSNGWHASDDVFKQALALAKQSAIHPDLKISVQKFKHKGYKQYSVIVRVDSANQAAKNDSVFPILILAANLDSFNIYNPFSANSPGANENGSGCAVLFEILRVLITTNSVPSRRAVEFHFYAASLFGGKVGSWQVASQYSNDGVAVAGVLGITRTGWDPSTRARVDKRVGVATGSANKEFSKLLKTALTEEGFFPIERECGFACADHSPWHIFGYPTAHSFEAEEGLESPYAHQSSDTVETVSFARMKAFVGVGLRVIVRLCF</sequence>
<dbReference type="STRING" id="329046.A0A1Y2CD06"/>
<dbReference type="InterPro" id="IPR045175">
    <property type="entry name" value="M28_fam"/>
</dbReference>
<evidence type="ECO:0000256" key="3">
    <source>
        <dbReference type="ARBA" id="ARBA00022670"/>
    </source>
</evidence>
<evidence type="ECO:0000313" key="12">
    <source>
        <dbReference type="Proteomes" id="UP000193642"/>
    </source>
</evidence>
<keyword evidence="4 9" id="KW-0479">Metal-binding</keyword>
<keyword evidence="6 9" id="KW-0378">Hydrolase</keyword>
<keyword evidence="2" id="KW-0031">Aminopeptidase</keyword>
<evidence type="ECO:0000313" key="11">
    <source>
        <dbReference type="EMBL" id="ORY44923.1"/>
    </source>
</evidence>
<keyword evidence="3 9" id="KW-0645">Protease</keyword>
<dbReference type="PANTHER" id="PTHR12147">
    <property type="entry name" value="METALLOPEPTIDASE M28 FAMILY MEMBER"/>
    <property type="match status" value="1"/>
</dbReference>
<gene>
    <name evidence="11" type="ORF">BCR33DRAFT_697594</name>
</gene>
<dbReference type="PANTHER" id="PTHR12147:SF56">
    <property type="entry name" value="AMINOPEPTIDASE YDR415C-RELATED"/>
    <property type="match status" value="1"/>
</dbReference>
<keyword evidence="5" id="KW-0732">Signal</keyword>
<evidence type="ECO:0000256" key="9">
    <source>
        <dbReference type="RuleBase" id="RU361240"/>
    </source>
</evidence>